<comment type="subcellular location">
    <subcellularLocation>
        <location evidence="1">Cell membrane</location>
        <topology evidence="1">Multi-pass membrane protein</topology>
    </subcellularLocation>
</comment>
<dbReference type="EMBL" id="FNWL01000001">
    <property type="protein sequence ID" value="SEH11924.1"/>
    <property type="molecule type" value="Genomic_DNA"/>
</dbReference>
<dbReference type="Proteomes" id="UP000199112">
    <property type="component" value="Unassembled WGS sequence"/>
</dbReference>
<feature type="transmembrane region" description="Helical" evidence="9">
    <location>
        <begin position="35"/>
        <end position="54"/>
    </location>
</feature>
<evidence type="ECO:0000256" key="1">
    <source>
        <dbReference type="ARBA" id="ARBA00004651"/>
    </source>
</evidence>
<evidence type="ECO:0000313" key="11">
    <source>
        <dbReference type="Proteomes" id="UP000199112"/>
    </source>
</evidence>
<sequence length="293" mass="31015">MLDSIISILVTGAMLSAVYALIAVGFTMIFGVGGVLNLAHGGLIMIGAYTYLVVTDASFVGLHPVVGFIVAIAIAAIASYVLYVGLVQFIEDDIVITFLATVVVALLLTELATMQFTTNSYTLAVWGGSFHLESVGVRVRYNDLLGFVASWIAIGLLWYYVTKTDQGRSILAASMSERGAQLTGVDLRAVKARTWLIAGGLAGLAGVFLGTRTYPANPEMWLNPLALAFIIVVIGGIGSIKGSIVAAYLIGYLETIAITQLGASYQGIFALIVLVAVLIVLPEGLYGREFVHD</sequence>
<dbReference type="InterPro" id="IPR052157">
    <property type="entry name" value="BCAA_transport_permease"/>
</dbReference>
<reference evidence="11" key="1">
    <citation type="submission" date="2016-10" db="EMBL/GenBank/DDBJ databases">
        <authorList>
            <person name="Varghese N."/>
            <person name="Submissions S."/>
        </authorList>
    </citation>
    <scope>NUCLEOTIDE SEQUENCE [LARGE SCALE GENOMIC DNA]</scope>
    <source>
        <strain evidence="11">CGMCC 1.8981</strain>
    </source>
</reference>
<dbReference type="RefSeq" id="WP_175459663.1">
    <property type="nucleotide sequence ID" value="NZ_FNWL01000001.1"/>
</dbReference>
<dbReference type="OrthoDB" id="43815at2157"/>
<accession>A0A1H6FQA2</accession>
<evidence type="ECO:0000256" key="4">
    <source>
        <dbReference type="ARBA" id="ARBA00022692"/>
    </source>
</evidence>
<protein>
    <submittedName>
        <fullName evidence="10">Amino acid/amide ABC transporter membrane protein 1, HAAT family (TC 3.A.1.4.-)</fullName>
    </submittedName>
</protein>
<feature type="transmembrane region" description="Helical" evidence="9">
    <location>
        <begin position="66"/>
        <end position="87"/>
    </location>
</feature>
<feature type="transmembrane region" description="Helical" evidence="9">
    <location>
        <begin position="94"/>
        <end position="116"/>
    </location>
</feature>
<dbReference type="AlphaFoldDB" id="A0A1H6FQA2"/>
<organism evidence="10 11">
    <name type="scientific">Natronorubrum sediminis</name>
    <dbReference type="NCBI Taxonomy" id="640943"/>
    <lineage>
        <taxon>Archaea</taxon>
        <taxon>Methanobacteriati</taxon>
        <taxon>Methanobacteriota</taxon>
        <taxon>Stenosarchaea group</taxon>
        <taxon>Halobacteria</taxon>
        <taxon>Halobacteriales</taxon>
        <taxon>Natrialbaceae</taxon>
        <taxon>Natronorubrum</taxon>
    </lineage>
</organism>
<keyword evidence="6 9" id="KW-1133">Transmembrane helix</keyword>
<evidence type="ECO:0000256" key="3">
    <source>
        <dbReference type="ARBA" id="ARBA00022475"/>
    </source>
</evidence>
<feature type="transmembrane region" description="Helical" evidence="9">
    <location>
        <begin position="226"/>
        <end position="250"/>
    </location>
</feature>
<keyword evidence="3" id="KW-1003">Cell membrane</keyword>
<keyword evidence="2" id="KW-0813">Transport</keyword>
<dbReference type="GO" id="GO:0006865">
    <property type="term" value="P:amino acid transport"/>
    <property type="evidence" value="ECO:0007669"/>
    <property type="project" value="UniProtKB-KW"/>
</dbReference>
<keyword evidence="4 9" id="KW-0812">Transmembrane</keyword>
<evidence type="ECO:0000256" key="8">
    <source>
        <dbReference type="ARBA" id="ARBA00037998"/>
    </source>
</evidence>
<comment type="similarity">
    <text evidence="8">Belongs to the binding-protein-dependent transport system permease family. LivHM subfamily.</text>
</comment>
<feature type="transmembrane region" description="Helical" evidence="9">
    <location>
        <begin position="6"/>
        <end position="28"/>
    </location>
</feature>
<name>A0A1H6FQA2_9EURY</name>
<dbReference type="InterPro" id="IPR001851">
    <property type="entry name" value="ABC_transp_permease"/>
</dbReference>
<evidence type="ECO:0000256" key="7">
    <source>
        <dbReference type="ARBA" id="ARBA00023136"/>
    </source>
</evidence>
<keyword evidence="11" id="KW-1185">Reference proteome</keyword>
<evidence type="ECO:0000313" key="10">
    <source>
        <dbReference type="EMBL" id="SEH11924.1"/>
    </source>
</evidence>
<evidence type="ECO:0000256" key="9">
    <source>
        <dbReference type="SAM" id="Phobius"/>
    </source>
</evidence>
<gene>
    <name evidence="10" type="ORF">SAMN04487967_0575</name>
</gene>
<dbReference type="PANTHER" id="PTHR11795">
    <property type="entry name" value="BRANCHED-CHAIN AMINO ACID TRANSPORT SYSTEM PERMEASE PROTEIN LIVH"/>
    <property type="match status" value="1"/>
</dbReference>
<dbReference type="Pfam" id="PF02653">
    <property type="entry name" value="BPD_transp_2"/>
    <property type="match status" value="1"/>
</dbReference>
<dbReference type="CDD" id="cd06582">
    <property type="entry name" value="TM_PBP1_LivH_like"/>
    <property type="match status" value="1"/>
</dbReference>
<evidence type="ECO:0000256" key="5">
    <source>
        <dbReference type="ARBA" id="ARBA00022970"/>
    </source>
</evidence>
<evidence type="ECO:0000256" key="6">
    <source>
        <dbReference type="ARBA" id="ARBA00022989"/>
    </source>
</evidence>
<dbReference type="GO" id="GO:0005886">
    <property type="term" value="C:plasma membrane"/>
    <property type="evidence" value="ECO:0007669"/>
    <property type="project" value="UniProtKB-SubCell"/>
</dbReference>
<feature type="transmembrane region" description="Helical" evidence="9">
    <location>
        <begin position="195"/>
        <end position="214"/>
    </location>
</feature>
<dbReference type="GO" id="GO:0022857">
    <property type="term" value="F:transmembrane transporter activity"/>
    <property type="evidence" value="ECO:0007669"/>
    <property type="project" value="InterPro"/>
</dbReference>
<keyword evidence="5" id="KW-0029">Amino-acid transport</keyword>
<dbReference type="PANTHER" id="PTHR11795:SF450">
    <property type="entry name" value="ABC TRANSPORTER PERMEASE PROTEIN"/>
    <property type="match status" value="1"/>
</dbReference>
<proteinExistence type="inferred from homology"/>
<evidence type="ECO:0000256" key="2">
    <source>
        <dbReference type="ARBA" id="ARBA00022448"/>
    </source>
</evidence>
<feature type="transmembrane region" description="Helical" evidence="9">
    <location>
        <begin position="262"/>
        <end position="281"/>
    </location>
</feature>
<feature type="transmembrane region" description="Helical" evidence="9">
    <location>
        <begin position="144"/>
        <end position="161"/>
    </location>
</feature>
<keyword evidence="7 9" id="KW-0472">Membrane</keyword>